<dbReference type="Pfam" id="PF06904">
    <property type="entry name" value="Extensin-like_C"/>
    <property type="match status" value="1"/>
</dbReference>
<keyword evidence="3" id="KW-1185">Reference proteome</keyword>
<gene>
    <name evidence="2" type="ORF">GR702_09715</name>
</gene>
<dbReference type="EMBL" id="WVTD01000006">
    <property type="protein sequence ID" value="MYL98046.1"/>
    <property type="molecule type" value="Genomic_DNA"/>
</dbReference>
<proteinExistence type="predicted"/>
<dbReference type="Proteomes" id="UP000465810">
    <property type="component" value="Unassembled WGS sequence"/>
</dbReference>
<accession>A0A7X4K6I4</accession>
<evidence type="ECO:0000259" key="1">
    <source>
        <dbReference type="Pfam" id="PF06904"/>
    </source>
</evidence>
<organism evidence="2 3">
    <name type="scientific">Novosphingobium silvae</name>
    <dbReference type="NCBI Taxonomy" id="2692619"/>
    <lineage>
        <taxon>Bacteria</taxon>
        <taxon>Pseudomonadati</taxon>
        <taxon>Pseudomonadota</taxon>
        <taxon>Alphaproteobacteria</taxon>
        <taxon>Sphingomonadales</taxon>
        <taxon>Sphingomonadaceae</taxon>
        <taxon>Novosphingobium</taxon>
    </lineage>
</organism>
<dbReference type="InterPro" id="IPR009683">
    <property type="entry name" value="Extensin-like_C"/>
</dbReference>
<feature type="domain" description="Extensin-like C-terminal" evidence="1">
    <location>
        <begin position="62"/>
        <end position="244"/>
    </location>
</feature>
<dbReference type="AlphaFoldDB" id="A0A7X4K6I4"/>
<comment type="caution">
    <text evidence="2">The sequence shown here is derived from an EMBL/GenBank/DDBJ whole genome shotgun (WGS) entry which is preliminary data.</text>
</comment>
<reference evidence="2 3" key="1">
    <citation type="submission" date="2019-12" db="EMBL/GenBank/DDBJ databases">
        <authorList>
            <person name="Feng G."/>
            <person name="Zhu H."/>
        </authorList>
    </citation>
    <scope>NUCLEOTIDE SEQUENCE [LARGE SCALE GENOMIC DNA]</scope>
    <source>
        <strain evidence="2 3">FGD1</strain>
    </source>
</reference>
<protein>
    <submittedName>
        <fullName evidence="2">Extensin</fullName>
    </submittedName>
</protein>
<sequence>MVFSAFDRLGLTLLILACLFVSARAWLRDHPQHDPWTPLALDDPPGWTTSRKLADLRANAAECRAFLDRSGISATALTPTGAGACRREDRKVLASPARLDVSLRPEGAQGTCGIDAALGWWLRHGVQPAAQAALGSPVIAVEHLGTANCRRIGGGDDGNWSEHATGNAIDIAGFVLEDGRRISVRRDWAGESGEAQDASAFLHMVRDSACTAFATVLSPDYNAAHADHLHLDQARRTGGWTACR</sequence>
<evidence type="ECO:0000313" key="3">
    <source>
        <dbReference type="Proteomes" id="UP000465810"/>
    </source>
</evidence>
<name>A0A7X4K6I4_9SPHN</name>
<evidence type="ECO:0000313" key="2">
    <source>
        <dbReference type="EMBL" id="MYL98046.1"/>
    </source>
</evidence>